<accession>A0A918DUZ3</accession>
<evidence type="ECO:0000313" key="2">
    <source>
        <dbReference type="Proteomes" id="UP000641932"/>
    </source>
</evidence>
<evidence type="ECO:0000313" key="1">
    <source>
        <dbReference type="EMBL" id="GGO83069.1"/>
    </source>
</evidence>
<proteinExistence type="predicted"/>
<dbReference type="Pfam" id="PF13811">
    <property type="entry name" value="DUF4186"/>
    <property type="match status" value="1"/>
</dbReference>
<reference evidence="1" key="1">
    <citation type="journal article" date="2014" name="Int. J. Syst. Evol. Microbiol.">
        <title>Complete genome sequence of Corynebacterium casei LMG S-19264T (=DSM 44701T), isolated from a smear-ripened cheese.</title>
        <authorList>
            <consortium name="US DOE Joint Genome Institute (JGI-PGF)"/>
            <person name="Walter F."/>
            <person name="Albersmeier A."/>
            <person name="Kalinowski J."/>
            <person name="Ruckert C."/>
        </authorList>
    </citation>
    <scope>NUCLEOTIDE SEQUENCE</scope>
    <source>
        <strain evidence="1">CGMCC 4.7201</strain>
    </source>
</reference>
<keyword evidence="2" id="KW-1185">Reference proteome</keyword>
<gene>
    <name evidence="1" type="ORF">GCM10012280_11150</name>
</gene>
<dbReference type="InterPro" id="IPR020378">
    <property type="entry name" value="DUF4186"/>
</dbReference>
<reference evidence="1" key="2">
    <citation type="submission" date="2020-09" db="EMBL/GenBank/DDBJ databases">
        <authorList>
            <person name="Sun Q."/>
            <person name="Zhou Y."/>
        </authorList>
    </citation>
    <scope>NUCLEOTIDE SEQUENCE</scope>
    <source>
        <strain evidence="1">CGMCC 4.7201</strain>
    </source>
</reference>
<organism evidence="1 2">
    <name type="scientific">Wenjunlia tyrosinilytica</name>
    <dbReference type="NCBI Taxonomy" id="1544741"/>
    <lineage>
        <taxon>Bacteria</taxon>
        <taxon>Bacillati</taxon>
        <taxon>Actinomycetota</taxon>
        <taxon>Actinomycetes</taxon>
        <taxon>Kitasatosporales</taxon>
        <taxon>Streptomycetaceae</taxon>
        <taxon>Wenjunlia</taxon>
    </lineage>
</organism>
<dbReference type="AlphaFoldDB" id="A0A918DUZ3"/>
<dbReference type="RefSeq" id="WP_189130398.1">
    <property type="nucleotide sequence ID" value="NZ_BMMS01000004.1"/>
</dbReference>
<comment type="caution">
    <text evidence="1">The sequence shown here is derived from an EMBL/GenBank/DDBJ whole genome shotgun (WGS) entry which is preliminary data.</text>
</comment>
<dbReference type="EMBL" id="BMMS01000004">
    <property type="protein sequence ID" value="GGO83069.1"/>
    <property type="molecule type" value="Genomic_DNA"/>
</dbReference>
<name>A0A918DUZ3_9ACTN</name>
<protein>
    <submittedName>
        <fullName evidence="1">DUF4186 domain-containing protein</fullName>
    </submittedName>
</protein>
<dbReference type="Proteomes" id="UP000641932">
    <property type="component" value="Unassembled WGS sequence"/>
</dbReference>
<sequence>MDETPDALGRRLDSIARHPFRAKFHLRGPERAKAELGGSSTMRWHAYEIITERLAPAEPYKDGKQTPYRGHPVFVAQHATATCCRTCLQRFHQIPKGHPLTREERAYAVEVITRWITRELDGPAP</sequence>